<sequence length="65" mass="7743">MEELGEREKKIHIRILETLILKEGCFKRFGSINLDFIPLKLSLINKYNLNLNVVQFFESQLPNFF</sequence>
<gene>
    <name evidence="1" type="ORF">EDEG_02312</name>
</gene>
<accession>J9DL83</accession>
<dbReference type="HOGENOM" id="CLU_2849667_0_0_1"/>
<reference evidence="2" key="2">
    <citation type="submission" date="2015-07" db="EMBL/GenBank/DDBJ databases">
        <title>Contrasting host-pathogen interactions and genome evolution in two generalist and specialist microsporidian pathogens of mosquitoes.</title>
        <authorList>
            <consortium name="The Broad Institute Genomics Platform"/>
            <consortium name="The Broad Institute Genome Sequencing Center for Infectious Disease"/>
            <person name="Cuomo C.A."/>
            <person name="Sanscrainte N.D."/>
            <person name="Goldberg J.M."/>
            <person name="Heiman D."/>
            <person name="Young S."/>
            <person name="Zeng Q."/>
            <person name="Becnel J.J."/>
            <person name="Birren B.W."/>
        </authorList>
    </citation>
    <scope>NUCLEOTIDE SEQUENCE [LARGE SCALE GENOMIC DNA]</scope>
    <source>
        <strain evidence="2">USNM 41457</strain>
    </source>
</reference>
<proteinExistence type="predicted"/>
<organism evidence="1 2">
    <name type="scientific">Edhazardia aedis (strain USNM 41457)</name>
    <name type="common">Microsporidian parasite</name>
    <dbReference type="NCBI Taxonomy" id="1003232"/>
    <lineage>
        <taxon>Eukaryota</taxon>
        <taxon>Fungi</taxon>
        <taxon>Fungi incertae sedis</taxon>
        <taxon>Microsporidia</taxon>
        <taxon>Edhazardia</taxon>
    </lineage>
</organism>
<reference evidence="1 2" key="1">
    <citation type="submission" date="2011-08" db="EMBL/GenBank/DDBJ databases">
        <authorList>
            <person name="Liu Z.J."/>
            <person name="Shi F.L."/>
            <person name="Lu J.Q."/>
            <person name="Li M."/>
            <person name="Wang Z.L."/>
        </authorList>
    </citation>
    <scope>NUCLEOTIDE SEQUENCE [LARGE SCALE GENOMIC DNA]</scope>
    <source>
        <strain evidence="1 2">USNM 41457</strain>
    </source>
</reference>
<comment type="caution">
    <text evidence="1">The sequence shown here is derived from an EMBL/GenBank/DDBJ whole genome shotgun (WGS) entry which is preliminary data.</text>
</comment>
<dbReference type="Proteomes" id="UP000003163">
    <property type="component" value="Unassembled WGS sequence"/>
</dbReference>
<dbReference type="EMBL" id="AFBI03000040">
    <property type="protein sequence ID" value="EJW03355.1"/>
    <property type="molecule type" value="Genomic_DNA"/>
</dbReference>
<dbReference type="InParanoid" id="J9DL83"/>
<dbReference type="VEuPathDB" id="MicrosporidiaDB:EDEG_02312"/>
<evidence type="ECO:0000313" key="2">
    <source>
        <dbReference type="Proteomes" id="UP000003163"/>
    </source>
</evidence>
<protein>
    <submittedName>
        <fullName evidence="1">Uncharacterized protein</fullName>
    </submittedName>
</protein>
<keyword evidence="2" id="KW-1185">Reference proteome</keyword>
<evidence type="ECO:0000313" key="1">
    <source>
        <dbReference type="EMBL" id="EJW03355.1"/>
    </source>
</evidence>
<name>J9DL83_EDHAE</name>
<dbReference type="AlphaFoldDB" id="J9DL83"/>